<organism evidence="1 2">
    <name type="scientific">Rathayibacter tritici</name>
    <dbReference type="NCBI Taxonomy" id="33888"/>
    <lineage>
        <taxon>Bacteria</taxon>
        <taxon>Bacillati</taxon>
        <taxon>Actinomycetota</taxon>
        <taxon>Actinomycetes</taxon>
        <taxon>Micrococcales</taxon>
        <taxon>Microbacteriaceae</taxon>
        <taxon>Rathayibacter</taxon>
    </lineage>
</organism>
<evidence type="ECO:0000313" key="1">
    <source>
        <dbReference type="EMBL" id="AND15229.1"/>
    </source>
</evidence>
<sequence length="69" mass="7791">MVACRIDRLDTDVRGCARKIEGSSHNVGGGYIETTAPATGAHRKRLLTERAQLEDQREYWIPRPRSKVP</sequence>
<dbReference type="AlphaFoldDB" id="A0A160KQ24"/>
<reference evidence="1 2" key="1">
    <citation type="submission" date="2016-05" db="EMBL/GenBank/DDBJ databases">
        <title>Complete genome sequence of Rathayibacter tritici NCPPB 1953.</title>
        <authorList>
            <person name="Park J."/>
            <person name="Lee H.-H."/>
            <person name="Lee S.-W."/>
            <person name="Seo Y.-S."/>
        </authorList>
    </citation>
    <scope>NUCLEOTIDE SEQUENCE [LARGE SCALE GENOMIC DNA]</scope>
    <source>
        <strain evidence="1 2">NCPPB 1953</strain>
    </source>
</reference>
<dbReference type="EMBL" id="CP015515">
    <property type="protein sequence ID" value="AND15229.1"/>
    <property type="molecule type" value="Genomic_DNA"/>
</dbReference>
<dbReference type="KEGG" id="rtn:A6122_0059"/>
<dbReference type="OrthoDB" id="9803716at2"/>
<dbReference type="PATRIC" id="fig|33888.3.peg.66"/>
<accession>A0A160KQ24</accession>
<gene>
    <name evidence="1" type="ORF">A6122_0059</name>
</gene>
<dbReference type="Proteomes" id="UP000077071">
    <property type="component" value="Chromosome"/>
</dbReference>
<protein>
    <submittedName>
        <fullName evidence="1">Uncharacterized protein</fullName>
    </submittedName>
</protein>
<proteinExistence type="predicted"/>
<keyword evidence="2" id="KW-1185">Reference proteome</keyword>
<dbReference type="RefSeq" id="WP_068250163.1">
    <property type="nucleotide sequence ID" value="NZ_CP015515.1"/>
</dbReference>
<name>A0A160KQ24_9MICO</name>
<evidence type="ECO:0000313" key="2">
    <source>
        <dbReference type="Proteomes" id="UP000077071"/>
    </source>
</evidence>